<keyword evidence="3" id="KW-1185">Reference proteome</keyword>
<gene>
    <name evidence="2" type="ORF">BCR33DRAFT_728205</name>
</gene>
<dbReference type="OrthoDB" id="2159705at2759"/>
<evidence type="ECO:0000256" key="1">
    <source>
        <dbReference type="SAM" id="Phobius"/>
    </source>
</evidence>
<keyword evidence="1" id="KW-0812">Transmembrane</keyword>
<reference evidence="2 3" key="1">
    <citation type="submission" date="2016-07" db="EMBL/GenBank/DDBJ databases">
        <title>Pervasive Adenine N6-methylation of Active Genes in Fungi.</title>
        <authorList>
            <consortium name="DOE Joint Genome Institute"/>
            <person name="Mondo S.J."/>
            <person name="Dannebaum R.O."/>
            <person name="Kuo R.C."/>
            <person name="Labutti K."/>
            <person name="Haridas S."/>
            <person name="Kuo A."/>
            <person name="Salamov A."/>
            <person name="Ahrendt S.R."/>
            <person name="Lipzen A."/>
            <person name="Sullivan W."/>
            <person name="Andreopoulos W.B."/>
            <person name="Clum A."/>
            <person name="Lindquist E."/>
            <person name="Daum C."/>
            <person name="Ramamoorthy G.K."/>
            <person name="Gryganskyi A."/>
            <person name="Culley D."/>
            <person name="Magnuson J.K."/>
            <person name="James T.Y."/>
            <person name="O'Malley M.A."/>
            <person name="Stajich J.E."/>
            <person name="Spatafora J.W."/>
            <person name="Visel A."/>
            <person name="Grigoriev I.V."/>
        </authorList>
    </citation>
    <scope>NUCLEOTIDE SEQUENCE [LARGE SCALE GENOMIC DNA]</scope>
    <source>
        <strain evidence="2 3">JEL800</strain>
    </source>
</reference>
<protein>
    <submittedName>
        <fullName evidence="2">Uncharacterized protein</fullName>
    </submittedName>
</protein>
<accession>A0A1Y2AKU2</accession>
<keyword evidence="1" id="KW-0472">Membrane</keyword>
<evidence type="ECO:0000313" key="2">
    <source>
        <dbReference type="EMBL" id="ORY23188.1"/>
    </source>
</evidence>
<name>A0A1Y2AKU2_9FUNG</name>
<proteinExistence type="predicted"/>
<dbReference type="EMBL" id="MCGO01000164">
    <property type="protein sequence ID" value="ORY23188.1"/>
    <property type="molecule type" value="Genomic_DNA"/>
</dbReference>
<comment type="caution">
    <text evidence="2">The sequence shown here is derived from an EMBL/GenBank/DDBJ whole genome shotgun (WGS) entry which is preliminary data.</text>
</comment>
<sequence length="268" mass="27514">MSVSQACNYALTALQQEFSACGKAPNSNAATDCNCTSLDPESVNAYCNFPDNDKNTWSTPYLAAVDARMNACLAVNKPVVSATVIALPSDIPNPWAVQTGPLTPACTYIKEAFQQRFDNCGKGPDAKSIDTCICTGLFTESFSAYCNLPGNDQASWLNLYQDGAAARSNSCAKVGLPLTAIPILSLPNNIPNPLPATATQTAPAATSTTAVAPVPTAASLTTAVVSTATAVLNTATTAPAKQTTLNASSGAVSVPLVGGMLLAYALLI</sequence>
<evidence type="ECO:0000313" key="3">
    <source>
        <dbReference type="Proteomes" id="UP000193642"/>
    </source>
</evidence>
<dbReference type="AlphaFoldDB" id="A0A1Y2AKU2"/>
<organism evidence="2 3">
    <name type="scientific">Rhizoclosmatium globosum</name>
    <dbReference type="NCBI Taxonomy" id="329046"/>
    <lineage>
        <taxon>Eukaryota</taxon>
        <taxon>Fungi</taxon>
        <taxon>Fungi incertae sedis</taxon>
        <taxon>Chytridiomycota</taxon>
        <taxon>Chytridiomycota incertae sedis</taxon>
        <taxon>Chytridiomycetes</taxon>
        <taxon>Chytridiales</taxon>
        <taxon>Chytriomycetaceae</taxon>
        <taxon>Rhizoclosmatium</taxon>
    </lineage>
</organism>
<feature type="transmembrane region" description="Helical" evidence="1">
    <location>
        <begin position="247"/>
        <end position="267"/>
    </location>
</feature>
<dbReference type="Proteomes" id="UP000193642">
    <property type="component" value="Unassembled WGS sequence"/>
</dbReference>
<keyword evidence="1" id="KW-1133">Transmembrane helix</keyword>